<keyword evidence="2" id="KW-1185">Reference proteome</keyword>
<dbReference type="InterPro" id="IPR042184">
    <property type="entry name" value="YqeY/Aim41_N"/>
</dbReference>
<dbReference type="OrthoDB" id="9788127at2"/>
<dbReference type="Gene3D" id="1.10.1510.10">
    <property type="entry name" value="Uncharacterised protein YqeY/AIM41 PF09424, N-terminal domain"/>
    <property type="match status" value="1"/>
</dbReference>
<gene>
    <name evidence="1" type="ORF">GQF63_04985</name>
</gene>
<dbReference type="Proteomes" id="UP000435036">
    <property type="component" value="Unassembled WGS sequence"/>
</dbReference>
<dbReference type="RefSeq" id="WP_160368011.1">
    <property type="nucleotide sequence ID" value="NZ_WSQA01000003.1"/>
</dbReference>
<dbReference type="SUPFAM" id="SSF89095">
    <property type="entry name" value="GatB/YqeY motif"/>
    <property type="match status" value="1"/>
</dbReference>
<dbReference type="Gene3D" id="1.10.10.410">
    <property type="match status" value="1"/>
</dbReference>
<reference evidence="1 2" key="1">
    <citation type="submission" date="2019-12" db="EMBL/GenBank/DDBJ databases">
        <authorList>
            <person name="Dong K."/>
        </authorList>
    </citation>
    <scope>NUCLEOTIDE SEQUENCE [LARGE SCALE GENOMIC DNA]</scope>
    <source>
        <strain evidence="1 2">JCM 31225</strain>
    </source>
</reference>
<dbReference type="GO" id="GO:0016884">
    <property type="term" value="F:carbon-nitrogen ligase activity, with glutamine as amido-N-donor"/>
    <property type="evidence" value="ECO:0007669"/>
    <property type="project" value="InterPro"/>
</dbReference>
<evidence type="ECO:0000313" key="1">
    <source>
        <dbReference type="EMBL" id="MVZ61369.1"/>
    </source>
</evidence>
<dbReference type="EMBL" id="WSQA01000003">
    <property type="protein sequence ID" value="MVZ61369.1"/>
    <property type="molecule type" value="Genomic_DNA"/>
</dbReference>
<dbReference type="PANTHER" id="PTHR28055">
    <property type="entry name" value="ALTERED INHERITANCE OF MITOCHONDRIA PROTEIN 41, MITOCHONDRIAL"/>
    <property type="match status" value="1"/>
</dbReference>
<dbReference type="PANTHER" id="PTHR28055:SF1">
    <property type="entry name" value="ALTERED INHERITANCE OF MITOCHONDRIA PROTEIN 41, MITOCHONDRIAL"/>
    <property type="match status" value="1"/>
</dbReference>
<organism evidence="1 2">
    <name type="scientific">Sphingobacterium humi</name>
    <dbReference type="NCBI Taxonomy" id="1796905"/>
    <lineage>
        <taxon>Bacteria</taxon>
        <taxon>Pseudomonadati</taxon>
        <taxon>Bacteroidota</taxon>
        <taxon>Sphingobacteriia</taxon>
        <taxon>Sphingobacteriales</taxon>
        <taxon>Sphingobacteriaceae</taxon>
        <taxon>Sphingobacterium</taxon>
    </lineage>
</organism>
<sequence>MALEQQINQDIKAAMIAKDQAKLRGLRAIKAAILLAKTEKGGADEMSQDTEIKVLQKLVKQRKESAEIYQQQGREDLYQIEVEEQEVIEAYLPKQLDRAAIEEIVKGIISESGASSIKDMGKVMGLANQKLAGQADGRTISEVVKSLLS</sequence>
<dbReference type="Pfam" id="PF09424">
    <property type="entry name" value="YqeY"/>
    <property type="match status" value="1"/>
</dbReference>
<dbReference type="InterPro" id="IPR019004">
    <property type="entry name" value="YqeY/Aim41"/>
</dbReference>
<accession>A0A6N8KXB0</accession>
<proteinExistence type="predicted"/>
<dbReference type="AlphaFoldDB" id="A0A6N8KXB0"/>
<protein>
    <submittedName>
        <fullName evidence="1">GatB/YqeY domain-containing protein</fullName>
    </submittedName>
</protein>
<comment type="caution">
    <text evidence="1">The sequence shown here is derived from an EMBL/GenBank/DDBJ whole genome shotgun (WGS) entry which is preliminary data.</text>
</comment>
<name>A0A6N8KXB0_9SPHI</name>
<dbReference type="InterPro" id="IPR003789">
    <property type="entry name" value="Asn/Gln_tRNA_amidoTrase-B-like"/>
</dbReference>
<evidence type="ECO:0000313" key="2">
    <source>
        <dbReference type="Proteomes" id="UP000435036"/>
    </source>
</evidence>
<dbReference type="InterPro" id="IPR023168">
    <property type="entry name" value="GatB_Yqey_C_2"/>
</dbReference>